<dbReference type="FunFam" id="1.20.5.170:FF:000058">
    <property type="entry name" value="Intermediate filament protein B"/>
    <property type="match status" value="1"/>
</dbReference>
<keyword evidence="1" id="KW-0403">Intermediate filament</keyword>
<dbReference type="InterPro" id="IPR039008">
    <property type="entry name" value="IF_rod_dom"/>
</dbReference>
<dbReference type="Gene3D" id="2.60.40.1260">
    <property type="entry name" value="Lamin Tail domain"/>
    <property type="match status" value="1"/>
</dbReference>
<name>B4J687_DROGR</name>
<proteinExistence type="predicted"/>
<dbReference type="PhylomeDB" id="B4J687"/>
<dbReference type="Proteomes" id="UP000001070">
    <property type="component" value="Unassembled WGS sequence"/>
</dbReference>
<dbReference type="GO" id="GO:0007097">
    <property type="term" value="P:nuclear migration"/>
    <property type="evidence" value="ECO:0007669"/>
    <property type="project" value="TreeGrafter"/>
</dbReference>
<dbReference type="GO" id="GO:0006998">
    <property type="term" value="P:nuclear envelope organization"/>
    <property type="evidence" value="ECO:0007669"/>
    <property type="project" value="TreeGrafter"/>
</dbReference>
<dbReference type="GO" id="GO:0031507">
    <property type="term" value="P:heterochromatin formation"/>
    <property type="evidence" value="ECO:0007669"/>
    <property type="project" value="UniProtKB-ARBA"/>
</dbReference>
<accession>B4J687</accession>
<evidence type="ECO:0000256" key="2">
    <source>
        <dbReference type="ARBA" id="ARBA00023054"/>
    </source>
</evidence>
<dbReference type="SUPFAM" id="SSF74853">
    <property type="entry name" value="Lamin A/C globular tail domain"/>
    <property type="match status" value="1"/>
</dbReference>
<feature type="region of interest" description="Disordered" evidence="6">
    <location>
        <begin position="1"/>
        <end position="47"/>
    </location>
</feature>
<dbReference type="GO" id="GO:0030833">
    <property type="term" value="P:regulation of actin filament polymerization"/>
    <property type="evidence" value="ECO:0007669"/>
    <property type="project" value="UniProtKB-ARBA"/>
</dbReference>
<dbReference type="HOGENOM" id="CLU_012560_9_2_1"/>
<evidence type="ECO:0000256" key="3">
    <source>
        <dbReference type="ARBA" id="ARBA00023242"/>
    </source>
</evidence>
<dbReference type="FunFam" id="1.20.5.500:FF:000008">
    <property type="entry name" value="Lamin, isoform B"/>
    <property type="match status" value="1"/>
</dbReference>
<dbReference type="Gene3D" id="1.20.5.170">
    <property type="match status" value="1"/>
</dbReference>
<feature type="compositionally biased region" description="Low complexity" evidence="6">
    <location>
        <begin position="22"/>
        <end position="43"/>
    </location>
</feature>
<dbReference type="SMR" id="B4J687"/>
<dbReference type="AlphaFoldDB" id="B4J687"/>
<dbReference type="FunFam" id="2.60.40.1260:FF:000004">
    <property type="entry name" value="LamC, isoform B"/>
    <property type="match status" value="1"/>
</dbReference>
<dbReference type="GO" id="GO:0005638">
    <property type="term" value="C:lamin filament"/>
    <property type="evidence" value="ECO:0007669"/>
    <property type="project" value="UniProtKB-ARBA"/>
</dbReference>
<organism evidence="10">
    <name type="scientific">Drosophila grimshawi</name>
    <name type="common">Hawaiian fruit fly</name>
    <name type="synonym">Idiomyia grimshawi</name>
    <dbReference type="NCBI Taxonomy" id="7222"/>
    <lineage>
        <taxon>Eukaryota</taxon>
        <taxon>Metazoa</taxon>
        <taxon>Ecdysozoa</taxon>
        <taxon>Arthropoda</taxon>
        <taxon>Hexapoda</taxon>
        <taxon>Insecta</taxon>
        <taxon>Pterygota</taxon>
        <taxon>Neoptera</taxon>
        <taxon>Endopterygota</taxon>
        <taxon>Diptera</taxon>
        <taxon>Brachycera</taxon>
        <taxon>Muscomorpha</taxon>
        <taxon>Ephydroidea</taxon>
        <taxon>Drosophilidae</taxon>
        <taxon>Drosophila</taxon>
        <taxon>Hawaiian Drosophila</taxon>
    </lineage>
</organism>
<dbReference type="InParanoid" id="B4J687"/>
<keyword evidence="10" id="KW-1185">Reference proteome</keyword>
<dbReference type="GO" id="GO:0007112">
    <property type="term" value="P:male meiosis cytokinesis"/>
    <property type="evidence" value="ECO:0007669"/>
    <property type="project" value="UniProtKB-ARBA"/>
</dbReference>
<evidence type="ECO:0000259" key="7">
    <source>
        <dbReference type="PROSITE" id="PS51841"/>
    </source>
</evidence>
<dbReference type="PANTHER" id="PTHR45721">
    <property type="entry name" value="LAMIN DM0-RELATED"/>
    <property type="match status" value="1"/>
</dbReference>
<evidence type="ECO:0000256" key="4">
    <source>
        <dbReference type="ARBA" id="ARBA00024186"/>
    </source>
</evidence>
<dbReference type="OMA" id="DDPPITY"/>
<feature type="compositionally biased region" description="Polar residues" evidence="6">
    <location>
        <begin position="7"/>
        <end position="20"/>
    </location>
</feature>
<comment type="subcellular location">
    <subcellularLocation>
        <location evidence="4">Nucleus lamina</location>
    </subcellularLocation>
</comment>
<evidence type="ECO:0000256" key="6">
    <source>
        <dbReference type="SAM" id="MobiDB-lite"/>
    </source>
</evidence>
<feature type="domain" description="IF rod" evidence="8">
    <location>
        <begin position="47"/>
        <end position="403"/>
    </location>
</feature>
<dbReference type="GO" id="GO:0048729">
    <property type="term" value="P:tissue morphogenesis"/>
    <property type="evidence" value="ECO:0007669"/>
    <property type="project" value="UniProtKB-ARBA"/>
</dbReference>
<dbReference type="eggNOG" id="KOG0977">
    <property type="taxonomic scope" value="Eukaryota"/>
</dbReference>
<feature type="compositionally biased region" description="Polar residues" evidence="6">
    <location>
        <begin position="416"/>
        <end position="448"/>
    </location>
</feature>
<dbReference type="SUPFAM" id="SSF64593">
    <property type="entry name" value="Intermediate filament protein, coiled coil region"/>
    <property type="match status" value="2"/>
</dbReference>
<evidence type="ECO:0000256" key="5">
    <source>
        <dbReference type="SAM" id="Coils"/>
    </source>
</evidence>
<evidence type="ECO:0000313" key="9">
    <source>
        <dbReference type="EMBL" id="EDW00860.1"/>
    </source>
</evidence>
<dbReference type="Pfam" id="PF00932">
    <property type="entry name" value="LTD"/>
    <property type="match status" value="1"/>
</dbReference>
<evidence type="ECO:0000259" key="8">
    <source>
        <dbReference type="PROSITE" id="PS51842"/>
    </source>
</evidence>
<dbReference type="OrthoDB" id="102442at2759"/>
<dbReference type="InterPro" id="IPR001322">
    <property type="entry name" value="Lamin_tail_dom"/>
</dbReference>
<dbReference type="GO" id="GO:0090435">
    <property type="term" value="P:protein localization to nuclear envelope"/>
    <property type="evidence" value="ECO:0007669"/>
    <property type="project" value="TreeGrafter"/>
</dbReference>
<dbReference type="PROSITE" id="PS51841">
    <property type="entry name" value="LTD"/>
    <property type="match status" value="1"/>
</dbReference>
<dbReference type="EMBL" id="CH916367">
    <property type="protein sequence ID" value="EDW00860.1"/>
    <property type="molecule type" value="Genomic_DNA"/>
</dbReference>
<dbReference type="KEGG" id="dgr:6560593"/>
<protein>
    <submittedName>
        <fullName evidence="9">GH21120</fullName>
    </submittedName>
</protein>
<dbReference type="Gene3D" id="1.20.5.1160">
    <property type="entry name" value="Vasodilator-stimulated phosphoprotein"/>
    <property type="match status" value="1"/>
</dbReference>
<dbReference type="InterPro" id="IPR036415">
    <property type="entry name" value="Lamin_tail_dom_sf"/>
</dbReference>
<gene>
    <name evidence="9" type="primary">Dgri\GH21120</name>
    <name evidence="9" type="ORF">Dgri_GH21120</name>
</gene>
<dbReference type="Pfam" id="PF00038">
    <property type="entry name" value="Filament"/>
    <property type="match status" value="1"/>
</dbReference>
<dbReference type="FunCoup" id="B4J687">
    <property type="interactions" value="717"/>
</dbReference>
<sequence length="623" mass="69891">MTGRRVTLNTRVSRASTSTPVGGASSSGRMGGATSPTSPTRTTRIQEKEELQHLNDRLACYIDRMRHLENENGRLTQELHLAQETVNRETSNVKAVYERELAAARKLLDETAKDKAKLEIDIKRLWEENDDLKQRLDKKTKEATVAENNARLYESRYTEVNGKYNQALTDRKRAEDQAKELAVENERLRRQLEDLRKQLEAETLARVDLENQNQSLREELAFKDNLHSQELTETRSRRQIEISEIDGRLSKQYEAKLQQSLQELRDQYEGQMRVNREEIESLYDNEIQNLKAAAARAAQGSLHATEEVRLMRTKIDGLHNKVQELENTNAVLNARIRELENLLDAERQRHNQYIASLEADLQRMRDEMAQQLQEYQDLMDIKVSLDLELAAYDKLLCGEERRLNITSPSRGAGTDSGISSNGTHLSASGGSRSGRVTPSGRRSATPGISGSGAVKRRRTVIDESEDRTLSEYSVNAAAKGELEIIEADTEGRFIKLHNKGTEEINLTGWQLTRIAGDEELAFKFSRGSKVLGGATATIWSVDAGTAHDPPTNLVMKKKWPVANSMRSVLTNADKEDVASYDRVRDNVSSHVSRHRSSGTPSTGFTLGSGAGSAGVRSLFSLLF</sequence>
<feature type="region of interest" description="Disordered" evidence="6">
    <location>
        <begin position="405"/>
        <end position="466"/>
    </location>
</feature>
<feature type="domain" description="LTD" evidence="7">
    <location>
        <begin position="470"/>
        <end position="584"/>
    </location>
</feature>
<keyword evidence="2 5" id="KW-0175">Coiled coil</keyword>
<evidence type="ECO:0000256" key="1">
    <source>
        <dbReference type="ARBA" id="ARBA00022754"/>
    </source>
</evidence>
<reference evidence="9 10" key="1">
    <citation type="journal article" date="2007" name="Nature">
        <title>Evolution of genes and genomes on the Drosophila phylogeny.</title>
        <authorList>
            <consortium name="Drosophila 12 Genomes Consortium"/>
            <person name="Clark A.G."/>
            <person name="Eisen M.B."/>
            <person name="Smith D.R."/>
            <person name="Bergman C.M."/>
            <person name="Oliver B."/>
            <person name="Markow T.A."/>
            <person name="Kaufman T.C."/>
            <person name="Kellis M."/>
            <person name="Gelbart W."/>
            <person name="Iyer V.N."/>
            <person name="Pollard D.A."/>
            <person name="Sackton T.B."/>
            <person name="Larracuente A.M."/>
            <person name="Singh N.D."/>
            <person name="Abad J.P."/>
            <person name="Abt D.N."/>
            <person name="Adryan B."/>
            <person name="Aguade M."/>
            <person name="Akashi H."/>
            <person name="Anderson W.W."/>
            <person name="Aquadro C.F."/>
            <person name="Ardell D.H."/>
            <person name="Arguello R."/>
            <person name="Artieri C.G."/>
            <person name="Barbash D.A."/>
            <person name="Barker D."/>
            <person name="Barsanti P."/>
            <person name="Batterham P."/>
            <person name="Batzoglou S."/>
            <person name="Begun D."/>
            <person name="Bhutkar A."/>
            <person name="Blanco E."/>
            <person name="Bosak S.A."/>
            <person name="Bradley R.K."/>
            <person name="Brand A.D."/>
            <person name="Brent M.R."/>
            <person name="Brooks A.N."/>
            <person name="Brown R.H."/>
            <person name="Butlin R.K."/>
            <person name="Caggese C."/>
            <person name="Calvi B.R."/>
            <person name="Bernardo de Carvalho A."/>
            <person name="Caspi A."/>
            <person name="Castrezana S."/>
            <person name="Celniker S.E."/>
            <person name="Chang J.L."/>
            <person name="Chapple C."/>
            <person name="Chatterji S."/>
            <person name="Chinwalla A."/>
            <person name="Civetta A."/>
            <person name="Clifton S.W."/>
            <person name="Comeron J.M."/>
            <person name="Costello J.C."/>
            <person name="Coyne J.A."/>
            <person name="Daub J."/>
            <person name="David R.G."/>
            <person name="Delcher A.L."/>
            <person name="Delehaunty K."/>
            <person name="Do C.B."/>
            <person name="Ebling H."/>
            <person name="Edwards K."/>
            <person name="Eickbush T."/>
            <person name="Evans J.D."/>
            <person name="Filipski A."/>
            <person name="Findeiss S."/>
            <person name="Freyhult E."/>
            <person name="Fulton L."/>
            <person name="Fulton R."/>
            <person name="Garcia A.C."/>
            <person name="Gardiner A."/>
            <person name="Garfield D.A."/>
            <person name="Garvin B.E."/>
            <person name="Gibson G."/>
            <person name="Gilbert D."/>
            <person name="Gnerre S."/>
            <person name="Godfrey J."/>
            <person name="Good R."/>
            <person name="Gotea V."/>
            <person name="Gravely B."/>
            <person name="Greenberg A.J."/>
            <person name="Griffiths-Jones S."/>
            <person name="Gross S."/>
            <person name="Guigo R."/>
            <person name="Gustafson E.A."/>
            <person name="Haerty W."/>
            <person name="Hahn M.W."/>
            <person name="Halligan D.L."/>
            <person name="Halpern A.L."/>
            <person name="Halter G.M."/>
            <person name="Han M.V."/>
            <person name="Heger A."/>
            <person name="Hillier L."/>
            <person name="Hinrichs A.S."/>
            <person name="Holmes I."/>
            <person name="Hoskins R.A."/>
            <person name="Hubisz M.J."/>
            <person name="Hultmark D."/>
            <person name="Huntley M.A."/>
            <person name="Jaffe D.B."/>
            <person name="Jagadeeshan S."/>
            <person name="Jeck W.R."/>
            <person name="Johnson J."/>
            <person name="Jones C.D."/>
            <person name="Jordan W.C."/>
            <person name="Karpen G.H."/>
            <person name="Kataoka E."/>
            <person name="Keightley P.D."/>
            <person name="Kheradpour P."/>
            <person name="Kirkness E.F."/>
            <person name="Koerich L.B."/>
            <person name="Kristiansen K."/>
            <person name="Kudrna D."/>
            <person name="Kulathinal R.J."/>
            <person name="Kumar S."/>
            <person name="Kwok R."/>
            <person name="Lander E."/>
            <person name="Langley C.H."/>
            <person name="Lapoint R."/>
            <person name="Lazzaro B.P."/>
            <person name="Lee S.J."/>
            <person name="Levesque L."/>
            <person name="Li R."/>
            <person name="Lin C.F."/>
            <person name="Lin M.F."/>
            <person name="Lindblad-Toh K."/>
            <person name="Llopart A."/>
            <person name="Long M."/>
            <person name="Low L."/>
            <person name="Lozovsky E."/>
            <person name="Lu J."/>
            <person name="Luo M."/>
            <person name="Machado C.A."/>
            <person name="Makalowski W."/>
            <person name="Marzo M."/>
            <person name="Matsuda M."/>
            <person name="Matzkin L."/>
            <person name="McAllister B."/>
            <person name="McBride C.S."/>
            <person name="McKernan B."/>
            <person name="McKernan K."/>
            <person name="Mendez-Lago M."/>
            <person name="Minx P."/>
            <person name="Mollenhauer M.U."/>
            <person name="Montooth K."/>
            <person name="Mount S.M."/>
            <person name="Mu X."/>
            <person name="Myers E."/>
            <person name="Negre B."/>
            <person name="Newfeld S."/>
            <person name="Nielsen R."/>
            <person name="Noor M.A."/>
            <person name="O'Grady P."/>
            <person name="Pachter L."/>
            <person name="Papaceit M."/>
            <person name="Parisi M.J."/>
            <person name="Parisi M."/>
            <person name="Parts L."/>
            <person name="Pedersen J.S."/>
            <person name="Pesole G."/>
            <person name="Phillippy A.M."/>
            <person name="Ponting C.P."/>
            <person name="Pop M."/>
            <person name="Porcelli D."/>
            <person name="Powell J.R."/>
            <person name="Prohaska S."/>
            <person name="Pruitt K."/>
            <person name="Puig M."/>
            <person name="Quesneville H."/>
            <person name="Ram K.R."/>
            <person name="Rand D."/>
            <person name="Rasmussen M.D."/>
            <person name="Reed L.K."/>
            <person name="Reenan R."/>
            <person name="Reily A."/>
            <person name="Remington K.A."/>
            <person name="Rieger T.T."/>
            <person name="Ritchie M.G."/>
            <person name="Robin C."/>
            <person name="Rogers Y.H."/>
            <person name="Rohde C."/>
            <person name="Rozas J."/>
            <person name="Rubenfield M.J."/>
            <person name="Ruiz A."/>
            <person name="Russo S."/>
            <person name="Salzberg S.L."/>
            <person name="Sanchez-Gracia A."/>
            <person name="Saranga D.J."/>
            <person name="Sato H."/>
            <person name="Schaeffer S.W."/>
            <person name="Schatz M.C."/>
            <person name="Schlenke T."/>
            <person name="Schwartz R."/>
            <person name="Segarra C."/>
            <person name="Singh R.S."/>
            <person name="Sirot L."/>
            <person name="Sirota M."/>
            <person name="Sisneros N.B."/>
            <person name="Smith C.D."/>
            <person name="Smith T.F."/>
            <person name="Spieth J."/>
            <person name="Stage D.E."/>
            <person name="Stark A."/>
            <person name="Stephan W."/>
            <person name="Strausberg R.L."/>
            <person name="Strempel S."/>
            <person name="Sturgill D."/>
            <person name="Sutton G."/>
            <person name="Sutton G.G."/>
            <person name="Tao W."/>
            <person name="Teichmann S."/>
            <person name="Tobari Y.N."/>
            <person name="Tomimura Y."/>
            <person name="Tsolas J.M."/>
            <person name="Valente V.L."/>
            <person name="Venter E."/>
            <person name="Venter J.C."/>
            <person name="Vicario S."/>
            <person name="Vieira F.G."/>
            <person name="Vilella A.J."/>
            <person name="Villasante A."/>
            <person name="Walenz B."/>
            <person name="Wang J."/>
            <person name="Wasserman M."/>
            <person name="Watts T."/>
            <person name="Wilson D."/>
            <person name="Wilson R.K."/>
            <person name="Wing R.A."/>
            <person name="Wolfner M.F."/>
            <person name="Wong A."/>
            <person name="Wong G.K."/>
            <person name="Wu C.I."/>
            <person name="Wu G."/>
            <person name="Yamamoto D."/>
            <person name="Yang H.P."/>
            <person name="Yang S.P."/>
            <person name="Yorke J.A."/>
            <person name="Yoshida K."/>
            <person name="Zdobnov E."/>
            <person name="Zhang P."/>
            <person name="Zhang Y."/>
            <person name="Zimin A.V."/>
            <person name="Baldwin J."/>
            <person name="Abdouelleil A."/>
            <person name="Abdulkadir J."/>
            <person name="Abebe A."/>
            <person name="Abera B."/>
            <person name="Abreu J."/>
            <person name="Acer S.C."/>
            <person name="Aftuck L."/>
            <person name="Alexander A."/>
            <person name="An P."/>
            <person name="Anderson E."/>
            <person name="Anderson S."/>
            <person name="Arachi H."/>
            <person name="Azer M."/>
            <person name="Bachantsang P."/>
            <person name="Barry A."/>
            <person name="Bayul T."/>
            <person name="Berlin A."/>
            <person name="Bessette D."/>
            <person name="Bloom T."/>
            <person name="Blye J."/>
            <person name="Boguslavskiy L."/>
            <person name="Bonnet C."/>
            <person name="Boukhgalter B."/>
            <person name="Bourzgui I."/>
            <person name="Brown A."/>
            <person name="Cahill P."/>
            <person name="Channer S."/>
            <person name="Cheshatsang Y."/>
            <person name="Chuda L."/>
            <person name="Citroen M."/>
            <person name="Collymore A."/>
            <person name="Cooke P."/>
            <person name="Costello M."/>
            <person name="D'Aco K."/>
            <person name="Daza R."/>
            <person name="De Haan G."/>
            <person name="DeGray S."/>
            <person name="DeMaso C."/>
            <person name="Dhargay N."/>
            <person name="Dooley K."/>
            <person name="Dooley E."/>
            <person name="Doricent M."/>
            <person name="Dorje P."/>
            <person name="Dorjee K."/>
            <person name="Dupes A."/>
            <person name="Elong R."/>
            <person name="Falk J."/>
            <person name="Farina A."/>
            <person name="Faro S."/>
            <person name="Ferguson D."/>
            <person name="Fisher S."/>
            <person name="Foley C.D."/>
            <person name="Franke A."/>
            <person name="Friedrich D."/>
            <person name="Gadbois L."/>
            <person name="Gearin G."/>
            <person name="Gearin C.R."/>
            <person name="Giannoukos G."/>
            <person name="Goode T."/>
            <person name="Graham J."/>
            <person name="Grandbois E."/>
            <person name="Grewal S."/>
            <person name="Gyaltsen K."/>
            <person name="Hafez N."/>
            <person name="Hagos B."/>
            <person name="Hall J."/>
            <person name="Henson C."/>
            <person name="Hollinger A."/>
            <person name="Honan T."/>
            <person name="Huard M.D."/>
            <person name="Hughes L."/>
            <person name="Hurhula B."/>
            <person name="Husby M.E."/>
            <person name="Kamat A."/>
            <person name="Kanga B."/>
            <person name="Kashin S."/>
            <person name="Khazanovich D."/>
            <person name="Kisner P."/>
            <person name="Lance K."/>
            <person name="Lara M."/>
            <person name="Lee W."/>
            <person name="Lennon N."/>
            <person name="Letendre F."/>
            <person name="LeVine R."/>
            <person name="Lipovsky A."/>
            <person name="Liu X."/>
            <person name="Liu J."/>
            <person name="Liu S."/>
            <person name="Lokyitsang T."/>
            <person name="Lokyitsang Y."/>
            <person name="Lubonja R."/>
            <person name="Lui A."/>
            <person name="MacDonald P."/>
            <person name="Magnisalis V."/>
            <person name="Maru K."/>
            <person name="Matthews C."/>
            <person name="McCusker W."/>
            <person name="McDonough S."/>
            <person name="Mehta T."/>
            <person name="Meldrim J."/>
            <person name="Meneus L."/>
            <person name="Mihai O."/>
            <person name="Mihalev A."/>
            <person name="Mihova T."/>
            <person name="Mittelman R."/>
            <person name="Mlenga V."/>
            <person name="Montmayeur A."/>
            <person name="Mulrain L."/>
            <person name="Navidi A."/>
            <person name="Naylor J."/>
            <person name="Negash T."/>
            <person name="Nguyen T."/>
            <person name="Nguyen N."/>
            <person name="Nicol R."/>
            <person name="Norbu C."/>
            <person name="Norbu N."/>
            <person name="Novod N."/>
            <person name="O'Neill B."/>
            <person name="Osman S."/>
            <person name="Markiewicz E."/>
            <person name="Oyono O.L."/>
            <person name="Patti C."/>
            <person name="Phunkhang P."/>
            <person name="Pierre F."/>
            <person name="Priest M."/>
            <person name="Raghuraman S."/>
            <person name="Rege F."/>
            <person name="Reyes R."/>
            <person name="Rise C."/>
            <person name="Rogov P."/>
            <person name="Ross K."/>
            <person name="Ryan E."/>
            <person name="Settipalli S."/>
            <person name="Shea T."/>
            <person name="Sherpa N."/>
            <person name="Shi L."/>
            <person name="Shih D."/>
            <person name="Sparrow T."/>
            <person name="Spaulding J."/>
            <person name="Stalker J."/>
            <person name="Stange-Thomann N."/>
            <person name="Stavropoulos S."/>
            <person name="Stone C."/>
            <person name="Strader C."/>
            <person name="Tesfaye S."/>
            <person name="Thomson T."/>
            <person name="Thoulutsang Y."/>
            <person name="Thoulutsang D."/>
            <person name="Topham K."/>
            <person name="Topping I."/>
            <person name="Tsamla T."/>
            <person name="Vassiliev H."/>
            <person name="Vo A."/>
            <person name="Wangchuk T."/>
            <person name="Wangdi T."/>
            <person name="Weiand M."/>
            <person name="Wilkinson J."/>
            <person name="Wilson A."/>
            <person name="Yadav S."/>
            <person name="Young G."/>
            <person name="Yu Q."/>
            <person name="Zembek L."/>
            <person name="Zhong D."/>
            <person name="Zimmer A."/>
            <person name="Zwirko Z."/>
            <person name="Jaffe D.B."/>
            <person name="Alvarez P."/>
            <person name="Brockman W."/>
            <person name="Butler J."/>
            <person name="Chin C."/>
            <person name="Gnerre S."/>
            <person name="Grabherr M."/>
            <person name="Kleber M."/>
            <person name="Mauceli E."/>
            <person name="MacCallum I."/>
        </authorList>
    </citation>
    <scope>NUCLEOTIDE SEQUENCE [LARGE SCALE GENOMIC DNA]</scope>
    <source>
        <strain evidence="10">Tucson 15287-2541.00</strain>
    </source>
</reference>
<dbReference type="SMART" id="SM01391">
    <property type="entry name" value="Filament"/>
    <property type="match status" value="1"/>
</dbReference>
<evidence type="ECO:0000313" key="10">
    <source>
        <dbReference type="Proteomes" id="UP000001070"/>
    </source>
</evidence>
<feature type="coiled-coil region" evidence="5">
    <location>
        <begin position="51"/>
        <end position="226"/>
    </location>
</feature>
<feature type="coiled-coil region" evidence="5">
    <location>
        <begin position="254"/>
        <end position="381"/>
    </location>
</feature>
<dbReference type="PROSITE" id="PS51842">
    <property type="entry name" value="IF_ROD_2"/>
    <property type="match status" value="1"/>
</dbReference>
<dbReference type="GO" id="GO:0051664">
    <property type="term" value="P:nuclear pore localization"/>
    <property type="evidence" value="ECO:0007669"/>
    <property type="project" value="UniProtKB-ARBA"/>
</dbReference>
<dbReference type="Gene3D" id="1.20.5.500">
    <property type="entry name" value="Single helix bin"/>
    <property type="match status" value="1"/>
</dbReference>
<dbReference type="GO" id="GO:0005200">
    <property type="term" value="F:structural constituent of cytoskeleton"/>
    <property type="evidence" value="ECO:0007669"/>
    <property type="project" value="TreeGrafter"/>
</dbReference>
<dbReference type="PANTHER" id="PTHR45721:SF11">
    <property type="entry name" value="LAMIN DM0-RELATED"/>
    <property type="match status" value="1"/>
</dbReference>
<dbReference type="STRING" id="7222.B4J687"/>
<keyword evidence="3" id="KW-0539">Nucleus</keyword>